<dbReference type="PANTHER" id="PTHR43343:SF3">
    <property type="entry name" value="PROTEASE DO-LIKE 8, CHLOROPLASTIC"/>
    <property type="match status" value="1"/>
</dbReference>
<dbReference type="InterPro" id="IPR036034">
    <property type="entry name" value="PDZ_sf"/>
</dbReference>
<evidence type="ECO:0000256" key="1">
    <source>
        <dbReference type="ARBA" id="ARBA00010541"/>
    </source>
</evidence>
<dbReference type="GO" id="GO:0008233">
    <property type="term" value="F:peptidase activity"/>
    <property type="evidence" value="ECO:0007669"/>
    <property type="project" value="UniProtKB-KW"/>
</dbReference>
<proteinExistence type="inferred from homology"/>
<dbReference type="PROSITE" id="PS50106">
    <property type="entry name" value="PDZ"/>
    <property type="match status" value="1"/>
</dbReference>
<dbReference type="EMBL" id="QGUI02000312">
    <property type="protein sequence ID" value="MFO7193959.1"/>
    <property type="molecule type" value="Genomic_DNA"/>
</dbReference>
<dbReference type="Pfam" id="PF13365">
    <property type="entry name" value="Trypsin_2"/>
    <property type="match status" value="1"/>
</dbReference>
<dbReference type="SMART" id="SM00228">
    <property type="entry name" value="PDZ"/>
    <property type="match status" value="1"/>
</dbReference>
<keyword evidence="5" id="KW-0472">Membrane</keyword>
<evidence type="ECO:0000256" key="2">
    <source>
        <dbReference type="ARBA" id="ARBA00022670"/>
    </source>
</evidence>
<evidence type="ECO:0000256" key="4">
    <source>
        <dbReference type="SAM" id="MobiDB-lite"/>
    </source>
</evidence>
<keyword evidence="5" id="KW-1133">Transmembrane helix</keyword>
<comment type="similarity">
    <text evidence="1">Belongs to the peptidase S1C family.</text>
</comment>
<feature type="transmembrane region" description="Helical" evidence="5">
    <location>
        <begin position="168"/>
        <end position="191"/>
    </location>
</feature>
<dbReference type="Proteomes" id="UP000249324">
    <property type="component" value="Unassembled WGS sequence"/>
</dbReference>
<keyword evidence="2" id="KW-0645">Protease</keyword>
<dbReference type="Gene3D" id="2.40.10.10">
    <property type="entry name" value="Trypsin-like serine proteases"/>
    <property type="match status" value="2"/>
</dbReference>
<dbReference type="Gene3D" id="2.30.42.10">
    <property type="match status" value="1"/>
</dbReference>
<protein>
    <submittedName>
        <fullName evidence="7">Trypsin-like peptidase domain-containing protein</fullName>
    </submittedName>
</protein>
<reference evidence="7 8" key="1">
    <citation type="journal article" date="2021" name="BMC Genomics">
        <title>Genome-resolved metagenome and metatranscriptome analyses of thermophilic composting reveal key bacterial players and their metabolic interactions.</title>
        <authorList>
            <person name="Braga L.P.P."/>
            <person name="Pereira R.V."/>
            <person name="Martins L.F."/>
            <person name="Moura L.M.S."/>
            <person name="Sanchez F.B."/>
            <person name="Patane J.S.L."/>
            <person name="da Silva A.M."/>
            <person name="Setubal J.C."/>
        </authorList>
    </citation>
    <scope>NUCLEOTIDE SEQUENCE [LARGE SCALE GENOMIC DNA]</scope>
    <source>
        <strain evidence="7">ZC4RG45</strain>
    </source>
</reference>
<evidence type="ECO:0000256" key="5">
    <source>
        <dbReference type="SAM" id="Phobius"/>
    </source>
</evidence>
<evidence type="ECO:0000259" key="6">
    <source>
        <dbReference type="PROSITE" id="PS50106"/>
    </source>
</evidence>
<feature type="region of interest" description="Disordered" evidence="4">
    <location>
        <begin position="1"/>
        <end position="149"/>
    </location>
</feature>
<comment type="caution">
    <text evidence="7">The sequence shown here is derived from an EMBL/GenBank/DDBJ whole genome shotgun (WGS) entry which is preliminary data.</text>
</comment>
<organism evidence="7 8">
    <name type="scientific">Thermocrispum agreste</name>
    <dbReference type="NCBI Taxonomy" id="37925"/>
    <lineage>
        <taxon>Bacteria</taxon>
        <taxon>Bacillati</taxon>
        <taxon>Actinomycetota</taxon>
        <taxon>Actinomycetes</taxon>
        <taxon>Pseudonocardiales</taxon>
        <taxon>Pseudonocardiaceae</taxon>
        <taxon>Thermocrispum</taxon>
    </lineage>
</organism>
<dbReference type="InterPro" id="IPR043504">
    <property type="entry name" value="Peptidase_S1_PA_chymotrypsin"/>
</dbReference>
<dbReference type="GO" id="GO:0006508">
    <property type="term" value="P:proteolysis"/>
    <property type="evidence" value="ECO:0007669"/>
    <property type="project" value="UniProtKB-KW"/>
</dbReference>
<dbReference type="InterPro" id="IPR051201">
    <property type="entry name" value="Chloro_Bact_Ser_Proteases"/>
</dbReference>
<dbReference type="SUPFAM" id="SSF50494">
    <property type="entry name" value="Trypsin-like serine proteases"/>
    <property type="match status" value="1"/>
</dbReference>
<evidence type="ECO:0000313" key="7">
    <source>
        <dbReference type="EMBL" id="MFO7193959.1"/>
    </source>
</evidence>
<dbReference type="InterPro" id="IPR009003">
    <property type="entry name" value="Peptidase_S1_PA"/>
</dbReference>
<dbReference type="SUPFAM" id="SSF50156">
    <property type="entry name" value="PDZ domain-like"/>
    <property type="match status" value="1"/>
</dbReference>
<accession>A0ABD6FM39</accession>
<dbReference type="PANTHER" id="PTHR43343">
    <property type="entry name" value="PEPTIDASE S12"/>
    <property type="match status" value="1"/>
</dbReference>
<feature type="domain" description="PDZ" evidence="6">
    <location>
        <begin position="422"/>
        <end position="505"/>
    </location>
</feature>
<dbReference type="PRINTS" id="PR00834">
    <property type="entry name" value="PROTEASES2C"/>
</dbReference>
<keyword evidence="5" id="KW-0812">Transmembrane</keyword>
<dbReference type="InterPro" id="IPR001478">
    <property type="entry name" value="PDZ"/>
</dbReference>
<name>A0ABD6FM39_9PSEU</name>
<sequence>MADNPFEPQQGDPERGGGPRLQPRGLERPPVDPHAAAVFGRPAGVTGPFDEEYRRRAVQAAERPGTRPAPPPPSLAEAFGPTPDDRGVVLQRPPDDEGEQDEATYRPTRKTLWGKQDDPWRNPGSPVALSEPALREDADDEDDRPQRRRASALSLSEIVLGGRLRRSAAVVCVVVVLLVGAIGGAVGWYIADQSNELGKEVTLAQVGSGKQRPPGSVAATVQEVVPAVVSIEIRTGSAGGVGSGVVIEEDGYIITNDHVVAPAAEDDDAKLTAVFTDGTRAPAKIVGRDPKTDLAVIKVNVRNPTVIRIGKSADLAPGDPVIAVGSPFGLENTVTVGVVSAVNRPISAPSESGEGTVVYDAIQTDAAINPGNSGGALVDARGALVGINSLIRTVSNERQEGGSIGLGFAIPVDQAIKIAEALIADGKVAHPELGVQAASVAANTSEGARVQNVVPNSAADRAGIREGDVIVRVGERMVRNAAELTVAVRAHEVGQRVPIKLVRGGREIVTTAKLGSDDPNAGR</sequence>
<gene>
    <name evidence="7" type="ORF">DIU77_017085</name>
</gene>
<dbReference type="InterPro" id="IPR001940">
    <property type="entry name" value="Peptidase_S1C"/>
</dbReference>
<dbReference type="AlphaFoldDB" id="A0ABD6FM39"/>
<evidence type="ECO:0000256" key="3">
    <source>
        <dbReference type="ARBA" id="ARBA00022801"/>
    </source>
</evidence>
<keyword evidence="3" id="KW-0378">Hydrolase</keyword>
<dbReference type="Pfam" id="PF13180">
    <property type="entry name" value="PDZ_2"/>
    <property type="match status" value="1"/>
</dbReference>
<evidence type="ECO:0000313" key="8">
    <source>
        <dbReference type="Proteomes" id="UP000249324"/>
    </source>
</evidence>